<evidence type="ECO:0000313" key="2">
    <source>
        <dbReference type="Proteomes" id="UP001418222"/>
    </source>
</evidence>
<name>A0AAP0BZX3_9ASPA</name>
<comment type="caution">
    <text evidence="1">The sequence shown here is derived from an EMBL/GenBank/DDBJ whole genome shotgun (WGS) entry which is preliminary data.</text>
</comment>
<reference evidence="1 2" key="1">
    <citation type="journal article" date="2022" name="Nat. Plants">
        <title>Genomes of leafy and leafless Platanthera orchids illuminate the evolution of mycoheterotrophy.</title>
        <authorList>
            <person name="Li M.H."/>
            <person name="Liu K.W."/>
            <person name="Li Z."/>
            <person name="Lu H.C."/>
            <person name="Ye Q.L."/>
            <person name="Zhang D."/>
            <person name="Wang J.Y."/>
            <person name="Li Y.F."/>
            <person name="Zhong Z.M."/>
            <person name="Liu X."/>
            <person name="Yu X."/>
            <person name="Liu D.K."/>
            <person name="Tu X.D."/>
            <person name="Liu B."/>
            <person name="Hao Y."/>
            <person name="Liao X.Y."/>
            <person name="Jiang Y.T."/>
            <person name="Sun W.H."/>
            <person name="Chen J."/>
            <person name="Chen Y.Q."/>
            <person name="Ai Y."/>
            <person name="Zhai J.W."/>
            <person name="Wu S.S."/>
            <person name="Zhou Z."/>
            <person name="Hsiao Y.Y."/>
            <person name="Wu W.L."/>
            <person name="Chen Y.Y."/>
            <person name="Lin Y.F."/>
            <person name="Hsu J.L."/>
            <person name="Li C.Y."/>
            <person name="Wang Z.W."/>
            <person name="Zhao X."/>
            <person name="Zhong W.Y."/>
            <person name="Ma X.K."/>
            <person name="Ma L."/>
            <person name="Huang J."/>
            <person name="Chen G.Z."/>
            <person name="Huang M.Z."/>
            <person name="Huang L."/>
            <person name="Peng D.H."/>
            <person name="Luo Y.B."/>
            <person name="Zou S.Q."/>
            <person name="Chen S.P."/>
            <person name="Lan S."/>
            <person name="Tsai W.C."/>
            <person name="Van de Peer Y."/>
            <person name="Liu Z.J."/>
        </authorList>
    </citation>
    <scope>NUCLEOTIDE SEQUENCE [LARGE SCALE GENOMIC DNA]</scope>
    <source>
        <strain evidence="1">Lor287</strain>
    </source>
</reference>
<dbReference type="Proteomes" id="UP001418222">
    <property type="component" value="Unassembled WGS sequence"/>
</dbReference>
<dbReference type="SUPFAM" id="SSF52058">
    <property type="entry name" value="L domain-like"/>
    <property type="match status" value="1"/>
</dbReference>
<organism evidence="1 2">
    <name type="scientific">Platanthera zijinensis</name>
    <dbReference type="NCBI Taxonomy" id="2320716"/>
    <lineage>
        <taxon>Eukaryota</taxon>
        <taxon>Viridiplantae</taxon>
        <taxon>Streptophyta</taxon>
        <taxon>Embryophyta</taxon>
        <taxon>Tracheophyta</taxon>
        <taxon>Spermatophyta</taxon>
        <taxon>Magnoliopsida</taxon>
        <taxon>Liliopsida</taxon>
        <taxon>Asparagales</taxon>
        <taxon>Orchidaceae</taxon>
        <taxon>Orchidoideae</taxon>
        <taxon>Orchideae</taxon>
        <taxon>Orchidinae</taxon>
        <taxon>Platanthera</taxon>
    </lineage>
</organism>
<dbReference type="InterPro" id="IPR053038">
    <property type="entry name" value="RLP_Defense"/>
</dbReference>
<dbReference type="InterPro" id="IPR032675">
    <property type="entry name" value="LRR_dom_sf"/>
</dbReference>
<proteinExistence type="predicted"/>
<sequence>MHSTRDWKPVPLAKMDLSGNILGGGIPMSISELNELQDLNLGFNFLSGSISHFRTMPARLEHLSLNYNNLSGDIPLWLFDLPNLNYLLGRNCLSLNSAAVIHPKFNI</sequence>
<dbReference type="PANTHER" id="PTHR48064:SF6">
    <property type="entry name" value="RECEPTOR-LIKE PROTEIN KINASE 2"/>
    <property type="match status" value="1"/>
</dbReference>
<dbReference type="AlphaFoldDB" id="A0AAP0BZX3"/>
<dbReference type="Gene3D" id="3.80.10.10">
    <property type="entry name" value="Ribonuclease Inhibitor"/>
    <property type="match status" value="1"/>
</dbReference>
<dbReference type="PANTHER" id="PTHR48064">
    <property type="entry name" value="OS01G0750400 PROTEIN"/>
    <property type="match status" value="1"/>
</dbReference>
<gene>
    <name evidence="1" type="ORF">KSP39_PZI002875</name>
</gene>
<evidence type="ECO:0000313" key="1">
    <source>
        <dbReference type="EMBL" id="KAK8954182.1"/>
    </source>
</evidence>
<dbReference type="Pfam" id="PF00560">
    <property type="entry name" value="LRR_1"/>
    <property type="match status" value="2"/>
</dbReference>
<dbReference type="InterPro" id="IPR001611">
    <property type="entry name" value="Leu-rich_rpt"/>
</dbReference>
<protein>
    <submittedName>
        <fullName evidence="1">Uncharacterized protein</fullName>
    </submittedName>
</protein>
<accession>A0AAP0BZX3</accession>
<dbReference type="EMBL" id="JBBWWQ010000002">
    <property type="protein sequence ID" value="KAK8954182.1"/>
    <property type="molecule type" value="Genomic_DNA"/>
</dbReference>
<keyword evidence="2" id="KW-1185">Reference proteome</keyword>